<dbReference type="GeneID" id="54578004"/>
<evidence type="ECO:0000313" key="4">
    <source>
        <dbReference type="Proteomes" id="UP000800094"/>
    </source>
</evidence>
<evidence type="ECO:0000259" key="1">
    <source>
        <dbReference type="Pfam" id="PF06985"/>
    </source>
</evidence>
<dbReference type="InterPro" id="IPR010730">
    <property type="entry name" value="HET"/>
</dbReference>
<dbReference type="Proteomes" id="UP000800094">
    <property type="component" value="Unassembled WGS sequence"/>
</dbReference>
<keyword evidence="4" id="KW-1185">Reference proteome</keyword>
<accession>A0A6A6IY97</accession>
<reference evidence="3" key="1">
    <citation type="journal article" date="2020" name="Stud. Mycol.">
        <title>101 Dothideomycetes genomes: a test case for predicting lifestyles and emergence of pathogens.</title>
        <authorList>
            <person name="Haridas S."/>
            <person name="Albert R."/>
            <person name="Binder M."/>
            <person name="Bloem J."/>
            <person name="Labutti K."/>
            <person name="Salamov A."/>
            <person name="Andreopoulos B."/>
            <person name="Baker S."/>
            <person name="Barry K."/>
            <person name="Bills G."/>
            <person name="Bluhm B."/>
            <person name="Cannon C."/>
            <person name="Castanera R."/>
            <person name="Culley D."/>
            <person name="Daum C."/>
            <person name="Ezra D."/>
            <person name="Gonzalez J."/>
            <person name="Henrissat B."/>
            <person name="Kuo A."/>
            <person name="Liang C."/>
            <person name="Lipzen A."/>
            <person name="Lutzoni F."/>
            <person name="Magnuson J."/>
            <person name="Mondo S."/>
            <person name="Nolan M."/>
            <person name="Ohm R."/>
            <person name="Pangilinan J."/>
            <person name="Park H.-J."/>
            <person name="Ramirez L."/>
            <person name="Alfaro M."/>
            <person name="Sun H."/>
            <person name="Tritt A."/>
            <person name="Yoshinaga Y."/>
            <person name="Zwiers L.-H."/>
            <person name="Turgeon B."/>
            <person name="Goodwin S."/>
            <person name="Spatafora J."/>
            <person name="Crous P."/>
            <person name="Grigoriev I."/>
        </authorList>
    </citation>
    <scope>NUCLEOTIDE SEQUENCE</scope>
    <source>
        <strain evidence="3">CBS 122368</strain>
    </source>
</reference>
<dbReference type="Pfam" id="PF06985">
    <property type="entry name" value="HET"/>
    <property type="match status" value="1"/>
</dbReference>
<dbReference type="PANTHER" id="PTHR10622:SF10">
    <property type="entry name" value="HET DOMAIN-CONTAINING PROTEIN"/>
    <property type="match status" value="1"/>
</dbReference>
<protein>
    <submittedName>
        <fullName evidence="3">HET-domain-containing protein</fullName>
    </submittedName>
</protein>
<dbReference type="InterPro" id="IPR058525">
    <property type="entry name" value="DUF8212"/>
</dbReference>
<evidence type="ECO:0000259" key="2">
    <source>
        <dbReference type="Pfam" id="PF26640"/>
    </source>
</evidence>
<gene>
    <name evidence="3" type="ORF">BU26DRAFT_448170</name>
</gene>
<organism evidence="3 4">
    <name type="scientific">Trematosphaeria pertusa</name>
    <dbReference type="NCBI Taxonomy" id="390896"/>
    <lineage>
        <taxon>Eukaryota</taxon>
        <taxon>Fungi</taxon>
        <taxon>Dikarya</taxon>
        <taxon>Ascomycota</taxon>
        <taxon>Pezizomycotina</taxon>
        <taxon>Dothideomycetes</taxon>
        <taxon>Pleosporomycetidae</taxon>
        <taxon>Pleosporales</taxon>
        <taxon>Massarineae</taxon>
        <taxon>Trematosphaeriaceae</taxon>
        <taxon>Trematosphaeria</taxon>
    </lineage>
</organism>
<dbReference type="AlphaFoldDB" id="A0A6A6IY97"/>
<evidence type="ECO:0000313" key="3">
    <source>
        <dbReference type="EMBL" id="KAF2255007.1"/>
    </source>
</evidence>
<dbReference type="PANTHER" id="PTHR10622">
    <property type="entry name" value="HET DOMAIN-CONTAINING PROTEIN"/>
    <property type="match status" value="1"/>
</dbReference>
<sequence>MRLLRFEDGGGLSLVEFIANIPPYAILSHTWGADGEEVTFKDLMDGTGKSKAGHDKIRCCGEQAAKDGLEFFWVDTCCIDKSSSAELSEAINSMFNWYRDAVVCYIYLADLPPHSPPETELSGCRWFTRGWTLQELVAPAHVEFFDTDWNHLGTKLELIDIISENTWIAPRLLLGEATLSDYSVARRMSWAARRQTTRVEDLAYCLLGIFEVNMPLIYGEGMRAFRRLQEEIVKHNNDLTIFAWDVPQESKQRFVGLIAPSPSAFIRCPGIVPFEDDFANFSVTNKGLFLSGDIPLRAANVTTEGGRVEKLYSIFLGLDLDTGIDGGIYLRKIGPRLFCRDGLLPLAGFREEADLLGTWDVTEIGYILLDPTQAIPEAYSSFRNLAIHIPSHEVYHLTDAIPVNLLDLTDRLFLRPNRYDWAFYPTVLAMKFDVRIATPAIPLIVLCDYRKRIPSLKAFSPDHYSRESSIIFQERYREETIHWEELDLHAPGIRAVSDTATVRVGPDLYHISVSLQKQKAQCLSGEVEVLSLAVSVVRTFLPLIDLSLIE</sequence>
<dbReference type="RefSeq" id="XP_033690011.1">
    <property type="nucleotide sequence ID" value="XM_033824674.1"/>
</dbReference>
<proteinExistence type="predicted"/>
<dbReference type="OrthoDB" id="20872at2759"/>
<dbReference type="Pfam" id="PF26640">
    <property type="entry name" value="DUF8212"/>
    <property type="match status" value="1"/>
</dbReference>
<feature type="domain" description="DUF8212" evidence="2">
    <location>
        <begin position="223"/>
        <end position="247"/>
    </location>
</feature>
<feature type="domain" description="Heterokaryon incompatibility" evidence="1">
    <location>
        <begin position="24"/>
        <end position="110"/>
    </location>
</feature>
<name>A0A6A6IY97_9PLEO</name>
<dbReference type="EMBL" id="ML987190">
    <property type="protein sequence ID" value="KAF2255007.1"/>
    <property type="molecule type" value="Genomic_DNA"/>
</dbReference>